<dbReference type="AlphaFoldDB" id="A0A9K3DBT2"/>
<dbReference type="Proteomes" id="UP000265618">
    <property type="component" value="Unassembled WGS sequence"/>
</dbReference>
<comment type="caution">
    <text evidence="1">The sequence shown here is derived from an EMBL/GenBank/DDBJ whole genome shotgun (WGS) entry which is preliminary data.</text>
</comment>
<dbReference type="EMBL" id="BDIP01009220">
    <property type="protein sequence ID" value="GIQ92222.1"/>
    <property type="molecule type" value="Genomic_DNA"/>
</dbReference>
<evidence type="ECO:0000313" key="2">
    <source>
        <dbReference type="Proteomes" id="UP000265618"/>
    </source>
</evidence>
<organism evidence="1 2">
    <name type="scientific">Kipferlia bialata</name>
    <dbReference type="NCBI Taxonomy" id="797122"/>
    <lineage>
        <taxon>Eukaryota</taxon>
        <taxon>Metamonada</taxon>
        <taxon>Carpediemonas-like organisms</taxon>
        <taxon>Kipferlia</taxon>
    </lineage>
</organism>
<keyword evidence="2" id="KW-1185">Reference proteome</keyword>
<sequence length="56" mass="5759">MTGDGVNYITDFDRVIDADCEAGAASGGGLLSTDVSLANKGMFGSLFREVGKNMLA</sequence>
<gene>
    <name evidence="1" type="ORF">KIPB_015868</name>
</gene>
<feature type="non-terminal residue" evidence="1">
    <location>
        <position position="1"/>
    </location>
</feature>
<proteinExistence type="predicted"/>
<reference evidence="1 2" key="1">
    <citation type="journal article" date="2018" name="PLoS ONE">
        <title>The draft genome of Kipferlia bialata reveals reductive genome evolution in fornicate parasites.</title>
        <authorList>
            <person name="Tanifuji G."/>
            <person name="Takabayashi S."/>
            <person name="Kume K."/>
            <person name="Takagi M."/>
            <person name="Nakayama T."/>
            <person name="Kamikawa R."/>
            <person name="Inagaki Y."/>
            <person name="Hashimoto T."/>
        </authorList>
    </citation>
    <scope>NUCLEOTIDE SEQUENCE [LARGE SCALE GENOMIC DNA]</scope>
    <source>
        <strain evidence="1">NY0173</strain>
    </source>
</reference>
<protein>
    <submittedName>
        <fullName evidence="1">Uncharacterized protein</fullName>
    </submittedName>
</protein>
<evidence type="ECO:0000313" key="1">
    <source>
        <dbReference type="EMBL" id="GIQ92222.1"/>
    </source>
</evidence>
<name>A0A9K3DBT2_9EUKA</name>
<accession>A0A9K3DBT2</accession>